<dbReference type="InterPro" id="IPR011659">
    <property type="entry name" value="WD40"/>
</dbReference>
<dbReference type="InterPro" id="IPR036388">
    <property type="entry name" value="WH-like_DNA-bd_sf"/>
</dbReference>
<evidence type="ECO:0000313" key="6">
    <source>
        <dbReference type="EMBL" id="NYF91131.1"/>
    </source>
</evidence>
<evidence type="ECO:0000256" key="3">
    <source>
        <dbReference type="PROSITE-ProRule" id="PRU01091"/>
    </source>
</evidence>
<proteinExistence type="inferred from homology"/>
<name>A0A852VIW3_9BACT</name>
<evidence type="ECO:0000259" key="5">
    <source>
        <dbReference type="PROSITE" id="PS51755"/>
    </source>
</evidence>
<organism evidence="6 7">
    <name type="scientific">Tunturiibacter lichenicola</name>
    <dbReference type="NCBI Taxonomy" id="2051959"/>
    <lineage>
        <taxon>Bacteria</taxon>
        <taxon>Pseudomonadati</taxon>
        <taxon>Acidobacteriota</taxon>
        <taxon>Terriglobia</taxon>
        <taxon>Terriglobales</taxon>
        <taxon>Acidobacteriaceae</taxon>
        <taxon>Tunturiibacter</taxon>
    </lineage>
</organism>
<dbReference type="PANTHER" id="PTHR36842:SF1">
    <property type="entry name" value="PROTEIN TOLB"/>
    <property type="match status" value="1"/>
</dbReference>
<sequence>MLSHPEIASRFGFGVYEADLQTGELWKAGRKIKLQSQPFKVLAILLEKHGEIVTREELQLRVWGKNVVVDFDHSLGTAINKIRDALGDTADNPRFVETLAKRGYRFVAPVTALNGSLAAESMNHEFSAESGAARVVLEKSPGTSPSIQVSPSSNEFDLSPTHQRGFGSWLWLAMLVPMAVLAGLAGFYYGSRSTAPLPRVERLTRIGRIAPGVQAMESLPASATDGLRIYIPVISGGRSVLAQVDVRTGAVQNLPLPSELASATLGDLSPDGSMLLLRSHVSPESEQSLWTVPVGGGSPLRVANVVAHDATWMPDGKSILYATGDELLVNKLQDGTSSLFAKLPERAFWLRWSPDGKVLRFTLLDPIQHTLGLWEASSDGKSVRPILSNWTKPSSECCGIWTGDGKYFVFQSDRGGSSDLWRLDGKSIGEPKRVTNGPLSFVGPVTSRIGHRIFFLGLETQSLLQHYDASRHEFVPLPGFLAEANRVEYSHDRQWVLWTDASGRLWRAKADGSELIQITPDSLQVFLAHWSPDGKKLAIMAKESGKAWQIYLVPADGGAPERLLRESRNAADPSWSADGQQIAFGRVTDMMGKEDGPRAIQIFDLRTQAVSTVTGSEGWFSPRWSPDGRYIAAISLDQRKLALFDTESKTWRTIAETTVADPVWSSDSKTIFFHASSAEMQPIYRVSIPGGRLEQIANLSNFSGGDTEDYFFCGLTPESVPIVRSRTRTGNLYTLNLDGP</sequence>
<dbReference type="InterPro" id="IPR011042">
    <property type="entry name" value="6-blade_b-propeller_TolB-like"/>
</dbReference>
<dbReference type="SUPFAM" id="SSF82171">
    <property type="entry name" value="DPP6 N-terminal domain-like"/>
    <property type="match status" value="1"/>
</dbReference>
<feature type="DNA-binding region" description="OmpR/PhoB-type" evidence="3">
    <location>
        <begin position="6"/>
        <end position="108"/>
    </location>
</feature>
<feature type="domain" description="OmpR/PhoB-type" evidence="5">
    <location>
        <begin position="6"/>
        <end position="108"/>
    </location>
</feature>
<dbReference type="GO" id="GO:0000160">
    <property type="term" value="P:phosphorelay signal transduction system"/>
    <property type="evidence" value="ECO:0007669"/>
    <property type="project" value="InterPro"/>
</dbReference>
<dbReference type="InterPro" id="IPR001867">
    <property type="entry name" value="OmpR/PhoB-type_DNA-bd"/>
</dbReference>
<dbReference type="Gene3D" id="1.10.10.10">
    <property type="entry name" value="Winged helix-like DNA-binding domain superfamily/Winged helix DNA-binding domain"/>
    <property type="match status" value="1"/>
</dbReference>
<dbReference type="Pfam" id="PF07676">
    <property type="entry name" value="PD40"/>
    <property type="match status" value="3"/>
</dbReference>
<dbReference type="Pfam" id="PF00486">
    <property type="entry name" value="Trans_reg_C"/>
    <property type="match status" value="1"/>
</dbReference>
<dbReference type="AlphaFoldDB" id="A0A852VIW3"/>
<comment type="caution">
    <text evidence="6">The sequence shown here is derived from an EMBL/GenBank/DDBJ whole genome shotgun (WGS) entry which is preliminary data.</text>
</comment>
<gene>
    <name evidence="6" type="ORF">HDF08_003233</name>
</gene>
<evidence type="ECO:0000256" key="2">
    <source>
        <dbReference type="ARBA" id="ARBA00023125"/>
    </source>
</evidence>
<keyword evidence="4" id="KW-0472">Membrane</keyword>
<dbReference type="SUPFAM" id="SSF69322">
    <property type="entry name" value="Tricorn protease domain 2"/>
    <property type="match status" value="1"/>
</dbReference>
<reference evidence="6 7" key="1">
    <citation type="submission" date="2020-07" db="EMBL/GenBank/DDBJ databases">
        <title>Genomic Encyclopedia of Type Strains, Phase IV (KMG-V): Genome sequencing to study the core and pangenomes of soil and plant-associated prokaryotes.</title>
        <authorList>
            <person name="Whitman W."/>
        </authorList>
    </citation>
    <scope>NUCLEOTIDE SEQUENCE [LARGE SCALE GENOMIC DNA]</scope>
    <source>
        <strain evidence="6 7">M8UP22</strain>
    </source>
</reference>
<evidence type="ECO:0000256" key="4">
    <source>
        <dbReference type="SAM" id="Phobius"/>
    </source>
</evidence>
<evidence type="ECO:0000256" key="1">
    <source>
        <dbReference type="ARBA" id="ARBA00009820"/>
    </source>
</evidence>
<keyword evidence="4" id="KW-1133">Transmembrane helix</keyword>
<dbReference type="EMBL" id="JACCCU010000002">
    <property type="protein sequence ID" value="NYF91131.1"/>
    <property type="molecule type" value="Genomic_DNA"/>
</dbReference>
<evidence type="ECO:0000313" key="7">
    <source>
        <dbReference type="Proteomes" id="UP000564385"/>
    </source>
</evidence>
<dbReference type="SMART" id="SM00862">
    <property type="entry name" value="Trans_reg_C"/>
    <property type="match status" value="1"/>
</dbReference>
<dbReference type="PROSITE" id="PS51755">
    <property type="entry name" value="OMPR_PHOB"/>
    <property type="match status" value="1"/>
</dbReference>
<keyword evidence="2 3" id="KW-0238">DNA-binding</keyword>
<dbReference type="PANTHER" id="PTHR36842">
    <property type="entry name" value="PROTEIN TOLB HOMOLOG"/>
    <property type="match status" value="1"/>
</dbReference>
<keyword evidence="4" id="KW-0812">Transmembrane</keyword>
<protein>
    <submittedName>
        <fullName evidence="6">Tol biopolymer transport system component/DNA-binding winged helix-turn-helix (WHTH) protein</fullName>
    </submittedName>
</protein>
<accession>A0A852VIW3</accession>
<dbReference type="InterPro" id="IPR016032">
    <property type="entry name" value="Sig_transdc_resp-reg_C-effctor"/>
</dbReference>
<dbReference type="CDD" id="cd00383">
    <property type="entry name" value="trans_reg_C"/>
    <property type="match status" value="1"/>
</dbReference>
<dbReference type="GO" id="GO:0003677">
    <property type="term" value="F:DNA binding"/>
    <property type="evidence" value="ECO:0007669"/>
    <property type="project" value="UniProtKB-UniRule"/>
</dbReference>
<dbReference type="Gene3D" id="2.120.10.30">
    <property type="entry name" value="TolB, C-terminal domain"/>
    <property type="match status" value="2"/>
</dbReference>
<dbReference type="GO" id="GO:0006355">
    <property type="term" value="P:regulation of DNA-templated transcription"/>
    <property type="evidence" value="ECO:0007669"/>
    <property type="project" value="InterPro"/>
</dbReference>
<dbReference type="Proteomes" id="UP000564385">
    <property type="component" value="Unassembled WGS sequence"/>
</dbReference>
<feature type="transmembrane region" description="Helical" evidence="4">
    <location>
        <begin position="169"/>
        <end position="189"/>
    </location>
</feature>
<dbReference type="SUPFAM" id="SSF46894">
    <property type="entry name" value="C-terminal effector domain of the bipartite response regulators"/>
    <property type="match status" value="1"/>
</dbReference>
<comment type="similarity">
    <text evidence="1">Belongs to the TolB family.</text>
</comment>